<reference evidence="1 2" key="1">
    <citation type="journal article" date="2021" name="Sci. Rep.">
        <title>The distribution of antibiotic resistance genes in chicken gut microbiota commensals.</title>
        <authorList>
            <person name="Juricova H."/>
            <person name="Matiasovicova J."/>
            <person name="Kubasova T."/>
            <person name="Cejkova D."/>
            <person name="Rychlik I."/>
        </authorList>
    </citation>
    <scope>NUCLEOTIDE SEQUENCE [LARGE SCALE GENOMIC DNA]</scope>
    <source>
        <strain evidence="1 2">An537</strain>
    </source>
</reference>
<evidence type="ECO:0000313" key="2">
    <source>
        <dbReference type="Proteomes" id="UP000707138"/>
    </source>
</evidence>
<dbReference type="Gene3D" id="1.10.10.60">
    <property type="entry name" value="Homeodomain-like"/>
    <property type="match status" value="3"/>
</dbReference>
<dbReference type="Proteomes" id="UP000707138">
    <property type="component" value="Unassembled WGS sequence"/>
</dbReference>
<proteinExistence type="predicted"/>
<sequence length="271" mass="31159">MKQQTVEISEERRITIPRSLLWTLYVEKQMTTWAVAEKLQCSQNTVVRRLHEYCIPVRGIKKSLPTDEIVYLYEVKGKSMQEIATIYQCSHTTIGQRLHEHYCLKESNKATANKNDGRKRASRPCLPTAEIIKSYQAGTSATAIAKNLKISRWYVLKVLHHAQITIRHSCRYKNISEDELVYLYTVAHMSTERLANLYHVRSGTIASRLRDAGVSLRGHRRQLDEVRICELYAKGISVSAIAKDQGCSHTAVRCRLERRGLYRGRKKAKSI</sequence>
<keyword evidence="2" id="KW-1185">Reference proteome</keyword>
<protein>
    <submittedName>
        <fullName evidence="1">Uncharacterized protein</fullName>
    </submittedName>
</protein>
<accession>A0ABS2GGJ0</accession>
<evidence type="ECO:0000313" key="1">
    <source>
        <dbReference type="EMBL" id="MBM6912937.1"/>
    </source>
</evidence>
<dbReference type="RefSeq" id="WP_028254575.1">
    <property type="nucleotide sequence ID" value="NZ_CAUGKU010000001.1"/>
</dbReference>
<gene>
    <name evidence="1" type="ORF">H6A01_06315</name>
</gene>
<name>A0ABS2GGJ0_9FIRM</name>
<comment type="caution">
    <text evidence="1">The sequence shown here is derived from an EMBL/GenBank/DDBJ whole genome shotgun (WGS) entry which is preliminary data.</text>
</comment>
<organism evidence="1 2">
    <name type="scientific">Veillonella magna</name>
    <dbReference type="NCBI Taxonomy" id="464322"/>
    <lineage>
        <taxon>Bacteria</taxon>
        <taxon>Bacillati</taxon>
        <taxon>Bacillota</taxon>
        <taxon>Negativicutes</taxon>
        <taxon>Veillonellales</taxon>
        <taxon>Veillonellaceae</taxon>
        <taxon>Veillonella</taxon>
    </lineage>
</organism>
<dbReference type="EMBL" id="JACJLA010000010">
    <property type="protein sequence ID" value="MBM6912937.1"/>
    <property type="molecule type" value="Genomic_DNA"/>
</dbReference>